<dbReference type="SUPFAM" id="SSF53474">
    <property type="entry name" value="alpha/beta-Hydrolases"/>
    <property type="match status" value="1"/>
</dbReference>
<dbReference type="AlphaFoldDB" id="A0A1H2X7C9"/>
<reference evidence="2 3" key="1">
    <citation type="submission" date="2016-10" db="EMBL/GenBank/DDBJ databases">
        <authorList>
            <person name="de Groot N.N."/>
        </authorList>
    </citation>
    <scope>NUCLEOTIDE SEQUENCE [LARGE SCALE GENOMIC DNA]</scope>
    <source>
        <strain evidence="2 3">CGMCC 1.8894</strain>
    </source>
</reference>
<organism evidence="2 3">
    <name type="scientific">Roseicitreum antarcticum</name>
    <dbReference type="NCBI Taxonomy" id="564137"/>
    <lineage>
        <taxon>Bacteria</taxon>
        <taxon>Pseudomonadati</taxon>
        <taxon>Pseudomonadota</taxon>
        <taxon>Alphaproteobacteria</taxon>
        <taxon>Rhodobacterales</taxon>
        <taxon>Paracoccaceae</taxon>
        <taxon>Roseicitreum</taxon>
    </lineage>
</organism>
<dbReference type="InterPro" id="IPR003140">
    <property type="entry name" value="PLipase/COase/thioEstase"/>
</dbReference>
<name>A0A1H2X7C9_9RHOB</name>
<dbReference type="Gene3D" id="3.40.50.1820">
    <property type="entry name" value="alpha/beta hydrolase"/>
    <property type="match status" value="1"/>
</dbReference>
<feature type="domain" description="Phospholipase/carboxylesterase/thioesterase" evidence="1">
    <location>
        <begin position="81"/>
        <end position="228"/>
    </location>
</feature>
<keyword evidence="3" id="KW-1185">Reference proteome</keyword>
<dbReference type="STRING" id="564137.SAMN04488238_10495"/>
<dbReference type="Proteomes" id="UP000198539">
    <property type="component" value="Unassembled WGS sequence"/>
</dbReference>
<protein>
    <submittedName>
        <fullName evidence="2">Phospholipase/carboxylesterase</fullName>
    </submittedName>
</protein>
<sequence length="242" mass="24960">MTTSAKFLGADLAQAQAICVLIHGRGQSPADMDEMVVSRMLAGMFSGGGIDADAPDEGTTALAAMDPETICIALPAALGASWYDARAIDPLTPQTRSQLAAGLDTLTGLIAHLRATRPGVPLVLAGFSQGACLAIEYLMTTSDLPDAAALFTGCRVGLPTDGLPTRDLAGLPVYASCGDEDPWIPADAYFRMLADLTGAGARLRADIFPGRPHTVTDTEIAALSGFLGALRDGTPILTKGDT</sequence>
<evidence type="ECO:0000313" key="3">
    <source>
        <dbReference type="Proteomes" id="UP000198539"/>
    </source>
</evidence>
<dbReference type="EMBL" id="FNOM01000004">
    <property type="protein sequence ID" value="SDW88803.1"/>
    <property type="molecule type" value="Genomic_DNA"/>
</dbReference>
<dbReference type="Pfam" id="PF02230">
    <property type="entry name" value="Abhydrolase_2"/>
    <property type="match status" value="1"/>
</dbReference>
<proteinExistence type="predicted"/>
<dbReference type="GO" id="GO:0016787">
    <property type="term" value="F:hydrolase activity"/>
    <property type="evidence" value="ECO:0007669"/>
    <property type="project" value="InterPro"/>
</dbReference>
<gene>
    <name evidence="2" type="ORF">SAMN04488238_10495</name>
</gene>
<evidence type="ECO:0000313" key="2">
    <source>
        <dbReference type="EMBL" id="SDW88803.1"/>
    </source>
</evidence>
<accession>A0A1H2X7C9</accession>
<dbReference type="OrthoDB" id="9801763at2"/>
<dbReference type="RefSeq" id="WP_092887381.1">
    <property type="nucleotide sequence ID" value="NZ_CP061498.1"/>
</dbReference>
<dbReference type="InterPro" id="IPR029058">
    <property type="entry name" value="AB_hydrolase_fold"/>
</dbReference>
<evidence type="ECO:0000259" key="1">
    <source>
        <dbReference type="Pfam" id="PF02230"/>
    </source>
</evidence>